<dbReference type="Gene3D" id="1.10.10.10">
    <property type="entry name" value="Winged helix-like DNA-binding domain superfamily/Winged helix DNA-binding domain"/>
    <property type="match status" value="1"/>
</dbReference>
<dbReference type="SUPFAM" id="SSF48008">
    <property type="entry name" value="GntR ligand-binding domain-like"/>
    <property type="match status" value="1"/>
</dbReference>
<accession>A0A2N3PXC8</accession>
<dbReference type="Pfam" id="PF07729">
    <property type="entry name" value="FCD"/>
    <property type="match status" value="1"/>
</dbReference>
<dbReference type="AlphaFoldDB" id="A0A2N3PXC8"/>
<dbReference type="SUPFAM" id="SSF46785">
    <property type="entry name" value="Winged helix' DNA-binding domain"/>
    <property type="match status" value="1"/>
</dbReference>
<reference evidence="7" key="1">
    <citation type="submission" date="2017-12" db="EMBL/GenBank/DDBJ databases">
        <title>Draft genome sequence of Telmatospirillum siberiense 26-4b1T, an acidotolerant peatland alphaproteobacterium potentially involved in sulfur cycling.</title>
        <authorList>
            <person name="Hausmann B."/>
            <person name="Pjevac P."/>
            <person name="Schreck K."/>
            <person name="Herbold C.W."/>
            <person name="Daims H."/>
            <person name="Wagner M."/>
            <person name="Pester M."/>
            <person name="Loy A."/>
        </authorList>
    </citation>
    <scope>NUCLEOTIDE SEQUENCE [LARGE SCALE GENOMIC DNA]</scope>
    <source>
        <strain evidence="7">26-4b1</strain>
    </source>
</reference>
<evidence type="ECO:0000313" key="6">
    <source>
        <dbReference type="EMBL" id="PKU25062.1"/>
    </source>
</evidence>
<comment type="caution">
    <text evidence="6">The sequence shown here is derived from an EMBL/GenBank/DDBJ whole genome shotgun (WGS) entry which is preliminary data.</text>
</comment>
<dbReference type="CDD" id="cd07377">
    <property type="entry name" value="WHTH_GntR"/>
    <property type="match status" value="1"/>
</dbReference>
<protein>
    <submittedName>
        <fullName evidence="6">GntR family transcriptional regulator</fullName>
    </submittedName>
</protein>
<evidence type="ECO:0000256" key="1">
    <source>
        <dbReference type="ARBA" id="ARBA00023015"/>
    </source>
</evidence>
<dbReference type="InterPro" id="IPR036388">
    <property type="entry name" value="WH-like_DNA-bd_sf"/>
</dbReference>
<dbReference type="GO" id="GO:0003677">
    <property type="term" value="F:DNA binding"/>
    <property type="evidence" value="ECO:0007669"/>
    <property type="project" value="UniProtKB-KW"/>
</dbReference>
<organism evidence="6 7">
    <name type="scientific">Telmatospirillum siberiense</name>
    <dbReference type="NCBI Taxonomy" id="382514"/>
    <lineage>
        <taxon>Bacteria</taxon>
        <taxon>Pseudomonadati</taxon>
        <taxon>Pseudomonadota</taxon>
        <taxon>Alphaproteobacteria</taxon>
        <taxon>Rhodospirillales</taxon>
        <taxon>Rhodospirillaceae</taxon>
        <taxon>Telmatospirillum</taxon>
    </lineage>
</organism>
<proteinExistence type="predicted"/>
<dbReference type="GO" id="GO:0003700">
    <property type="term" value="F:DNA-binding transcription factor activity"/>
    <property type="evidence" value="ECO:0007669"/>
    <property type="project" value="InterPro"/>
</dbReference>
<evidence type="ECO:0000256" key="4">
    <source>
        <dbReference type="SAM" id="MobiDB-lite"/>
    </source>
</evidence>
<dbReference type="InterPro" id="IPR000524">
    <property type="entry name" value="Tscrpt_reg_HTH_GntR"/>
</dbReference>
<gene>
    <name evidence="6" type="ORF">CWS72_07570</name>
</gene>
<dbReference type="InterPro" id="IPR011711">
    <property type="entry name" value="GntR_C"/>
</dbReference>
<keyword evidence="1" id="KW-0805">Transcription regulation</keyword>
<dbReference type="Gene3D" id="1.20.120.530">
    <property type="entry name" value="GntR ligand-binding domain-like"/>
    <property type="match status" value="1"/>
</dbReference>
<keyword evidence="7" id="KW-1185">Reference proteome</keyword>
<keyword evidence="2" id="KW-0238">DNA-binding</keyword>
<dbReference type="PROSITE" id="PS50949">
    <property type="entry name" value="HTH_GNTR"/>
    <property type="match status" value="1"/>
</dbReference>
<dbReference type="PANTHER" id="PTHR43537">
    <property type="entry name" value="TRANSCRIPTIONAL REGULATOR, GNTR FAMILY"/>
    <property type="match status" value="1"/>
</dbReference>
<feature type="region of interest" description="Disordered" evidence="4">
    <location>
        <begin position="1"/>
        <end position="34"/>
    </location>
</feature>
<dbReference type="SMART" id="SM00895">
    <property type="entry name" value="FCD"/>
    <property type="match status" value="1"/>
</dbReference>
<evidence type="ECO:0000256" key="3">
    <source>
        <dbReference type="ARBA" id="ARBA00023163"/>
    </source>
</evidence>
<keyword evidence="3" id="KW-0804">Transcription</keyword>
<dbReference type="InterPro" id="IPR008920">
    <property type="entry name" value="TF_FadR/GntR_C"/>
</dbReference>
<dbReference type="OrthoDB" id="9788098at2"/>
<name>A0A2N3PXC8_9PROT</name>
<dbReference type="EMBL" id="PIUM01000006">
    <property type="protein sequence ID" value="PKU25062.1"/>
    <property type="molecule type" value="Genomic_DNA"/>
</dbReference>
<feature type="domain" description="HTH gntR-type" evidence="5">
    <location>
        <begin position="38"/>
        <end position="105"/>
    </location>
</feature>
<sequence length="265" mass="29046">MATISDPPDETGETKERRGRARNARPALVRAGPGSNGNSAAALIYQTLRRDIVSLHRKPGDPIIEKDLAATFGVSRTPIREALLRLATEQLVEIAPQSGTFVARIPLNALPEAIVIRRALEEFSVKSAAENASRSQIALLEANLERQRETVAAEDQDAFHEADEDFHATIAESAGYPGIWTVVQQVKLQVDRYRHLTLPQPGRMARLVEEHADIVHAIRDHDPSRAVVKLGIHLDGLVDGLDEFPGKNPSYFYGDVTATRKKGGS</sequence>
<dbReference type="Pfam" id="PF00392">
    <property type="entry name" value="GntR"/>
    <property type="match status" value="1"/>
</dbReference>
<dbReference type="SMART" id="SM00345">
    <property type="entry name" value="HTH_GNTR"/>
    <property type="match status" value="1"/>
</dbReference>
<dbReference type="Proteomes" id="UP000233293">
    <property type="component" value="Unassembled WGS sequence"/>
</dbReference>
<dbReference type="PANTHER" id="PTHR43537:SF5">
    <property type="entry name" value="UXU OPERON TRANSCRIPTIONAL REGULATOR"/>
    <property type="match status" value="1"/>
</dbReference>
<evidence type="ECO:0000313" key="7">
    <source>
        <dbReference type="Proteomes" id="UP000233293"/>
    </source>
</evidence>
<evidence type="ECO:0000259" key="5">
    <source>
        <dbReference type="PROSITE" id="PS50949"/>
    </source>
</evidence>
<dbReference type="RefSeq" id="WP_101249989.1">
    <property type="nucleotide sequence ID" value="NZ_PIUM01000006.1"/>
</dbReference>
<dbReference type="InterPro" id="IPR036390">
    <property type="entry name" value="WH_DNA-bd_sf"/>
</dbReference>
<evidence type="ECO:0000256" key="2">
    <source>
        <dbReference type="ARBA" id="ARBA00023125"/>
    </source>
</evidence>